<protein>
    <submittedName>
        <fullName evidence="1">Uncharacterized protein</fullName>
    </submittedName>
</protein>
<dbReference type="EMBL" id="WOEY01000013">
    <property type="protein sequence ID" value="NPT40263.1"/>
    <property type="molecule type" value="Genomic_DNA"/>
</dbReference>
<evidence type="ECO:0000313" key="1">
    <source>
        <dbReference type="EMBL" id="NPT40263.1"/>
    </source>
</evidence>
<comment type="caution">
    <text evidence="1">The sequence shown here is derived from an EMBL/GenBank/DDBJ whole genome shotgun (WGS) entry which is preliminary data.</text>
</comment>
<sequence>MASIRGKLHDLVEVHDTETALATNLRGAVNGIAIATRNMALLADEKEVANEQASIATQEAVYTENYQALGRLSNAFAALRLAT</sequence>
<evidence type="ECO:0000313" key="2">
    <source>
        <dbReference type="Proteomes" id="UP000652198"/>
    </source>
</evidence>
<dbReference type="RefSeq" id="WP_172308893.1">
    <property type="nucleotide sequence ID" value="NZ_WOEY01000013.1"/>
</dbReference>
<accession>A0ABX2BJH2</accession>
<organism evidence="1 2">
    <name type="scientific">Paraburkholderia solitsugae</name>
    <dbReference type="NCBI Taxonomy" id="2675748"/>
    <lineage>
        <taxon>Bacteria</taxon>
        <taxon>Pseudomonadati</taxon>
        <taxon>Pseudomonadota</taxon>
        <taxon>Betaproteobacteria</taxon>
        <taxon>Burkholderiales</taxon>
        <taxon>Burkholderiaceae</taxon>
        <taxon>Paraburkholderia</taxon>
    </lineage>
</organism>
<dbReference type="Proteomes" id="UP000652198">
    <property type="component" value="Unassembled WGS sequence"/>
</dbReference>
<proteinExistence type="predicted"/>
<name>A0ABX2BJH2_9BURK</name>
<keyword evidence="2" id="KW-1185">Reference proteome</keyword>
<gene>
    <name evidence="1" type="ORF">GNZ12_02815</name>
</gene>
<reference evidence="1 2" key="1">
    <citation type="submission" date="2019-11" db="EMBL/GenBank/DDBJ databases">
        <title>Metabolism of dissolved organic matter in forest soils.</title>
        <authorList>
            <person name="Cyle K.T."/>
            <person name="Wilhelm R.C."/>
            <person name="Martinez C.E."/>
        </authorList>
    </citation>
    <scope>NUCLEOTIDE SEQUENCE [LARGE SCALE GENOMIC DNA]</scope>
    <source>
        <strain evidence="1 2">1N</strain>
    </source>
</reference>